<dbReference type="AlphaFoldDB" id="A0A0U1NRP6"/>
<dbReference type="Gene3D" id="1.20.1250.20">
    <property type="entry name" value="MFS general substrate transporter like domains"/>
    <property type="match status" value="2"/>
</dbReference>
<protein>
    <submittedName>
        <fullName evidence="9">Putative transporter</fullName>
    </submittedName>
</protein>
<accession>A0A0U1NRP6</accession>
<gene>
    <name evidence="9" type="ORF">BN000_00609</name>
</gene>
<evidence type="ECO:0000256" key="4">
    <source>
        <dbReference type="ARBA" id="ARBA00022692"/>
    </source>
</evidence>
<dbReference type="InterPro" id="IPR036259">
    <property type="entry name" value="MFS_trans_sf"/>
</dbReference>
<feature type="transmembrane region" description="Helical" evidence="7">
    <location>
        <begin position="277"/>
        <end position="294"/>
    </location>
</feature>
<dbReference type="InterPro" id="IPR022324">
    <property type="entry name" value="Bacilysin_exporter_BacE_put"/>
</dbReference>
<evidence type="ECO:0000256" key="5">
    <source>
        <dbReference type="ARBA" id="ARBA00022989"/>
    </source>
</evidence>
<evidence type="ECO:0000256" key="7">
    <source>
        <dbReference type="SAM" id="Phobius"/>
    </source>
</evidence>
<name>A0A0U1NRP6_9BACI</name>
<reference evidence="10" key="1">
    <citation type="submission" date="2015-05" db="EMBL/GenBank/DDBJ databases">
        <authorList>
            <person name="Urmite Genomes"/>
        </authorList>
    </citation>
    <scope>NUCLEOTIDE SEQUENCE [LARGE SCALE GENOMIC DNA]</scope>
    <source>
        <strain evidence="10">LF1</strain>
    </source>
</reference>
<dbReference type="CDD" id="cd06173">
    <property type="entry name" value="MFS_MefA_like"/>
    <property type="match status" value="1"/>
</dbReference>
<evidence type="ECO:0000259" key="8">
    <source>
        <dbReference type="PROSITE" id="PS50850"/>
    </source>
</evidence>
<dbReference type="PROSITE" id="PS50850">
    <property type="entry name" value="MFS"/>
    <property type="match status" value="1"/>
</dbReference>
<evidence type="ECO:0000256" key="2">
    <source>
        <dbReference type="ARBA" id="ARBA00022448"/>
    </source>
</evidence>
<proteinExistence type="predicted"/>
<dbReference type="InterPro" id="IPR020846">
    <property type="entry name" value="MFS_dom"/>
</dbReference>
<feature type="transmembrane region" description="Helical" evidence="7">
    <location>
        <begin position="36"/>
        <end position="57"/>
    </location>
</feature>
<dbReference type="STRING" id="1499688.BN000_00609"/>
<evidence type="ECO:0000313" key="10">
    <source>
        <dbReference type="Proteomes" id="UP000199087"/>
    </source>
</evidence>
<keyword evidence="4 7" id="KW-0812">Transmembrane</keyword>
<dbReference type="GO" id="GO:0022857">
    <property type="term" value="F:transmembrane transporter activity"/>
    <property type="evidence" value="ECO:0007669"/>
    <property type="project" value="InterPro"/>
</dbReference>
<feature type="transmembrane region" description="Helical" evidence="7">
    <location>
        <begin position="69"/>
        <end position="90"/>
    </location>
</feature>
<evidence type="ECO:0000256" key="6">
    <source>
        <dbReference type="ARBA" id="ARBA00023136"/>
    </source>
</evidence>
<feature type="transmembrane region" description="Helical" evidence="7">
    <location>
        <begin position="215"/>
        <end position="235"/>
    </location>
</feature>
<feature type="transmembrane region" description="Helical" evidence="7">
    <location>
        <begin position="300"/>
        <end position="319"/>
    </location>
</feature>
<dbReference type="InterPro" id="IPR010290">
    <property type="entry name" value="TM_effector"/>
</dbReference>
<dbReference type="EMBL" id="CVRB01000001">
    <property type="protein sequence ID" value="CRK80721.1"/>
    <property type="molecule type" value="Genomic_DNA"/>
</dbReference>
<keyword evidence="5 7" id="KW-1133">Transmembrane helix</keyword>
<keyword evidence="3" id="KW-1003">Cell membrane</keyword>
<dbReference type="PANTHER" id="PTHR23513">
    <property type="entry name" value="INTEGRAL MEMBRANE EFFLUX PROTEIN-RELATED"/>
    <property type="match status" value="1"/>
</dbReference>
<dbReference type="PRINTS" id="PR01988">
    <property type="entry name" value="EXPORTERBACE"/>
</dbReference>
<evidence type="ECO:0000256" key="3">
    <source>
        <dbReference type="ARBA" id="ARBA00022475"/>
    </source>
</evidence>
<dbReference type="GO" id="GO:0005886">
    <property type="term" value="C:plasma membrane"/>
    <property type="evidence" value="ECO:0007669"/>
    <property type="project" value="UniProtKB-SubCell"/>
</dbReference>
<feature type="transmembrane region" description="Helical" evidence="7">
    <location>
        <begin position="356"/>
        <end position="381"/>
    </location>
</feature>
<feature type="transmembrane region" description="Helical" evidence="7">
    <location>
        <begin position="247"/>
        <end position="270"/>
    </location>
</feature>
<dbReference type="OrthoDB" id="2835569at2"/>
<evidence type="ECO:0000313" key="9">
    <source>
        <dbReference type="EMBL" id="CRK80721.1"/>
    </source>
</evidence>
<feature type="transmembrane region" description="Helical" evidence="7">
    <location>
        <begin position="162"/>
        <end position="181"/>
    </location>
</feature>
<feature type="transmembrane region" description="Helical" evidence="7">
    <location>
        <begin position="331"/>
        <end position="350"/>
    </location>
</feature>
<keyword evidence="6 7" id="KW-0472">Membrane</keyword>
<feature type="domain" description="Major facilitator superfamily (MFS) profile" evidence="8">
    <location>
        <begin position="163"/>
        <end position="394"/>
    </location>
</feature>
<comment type="subcellular location">
    <subcellularLocation>
        <location evidence="1">Cell membrane</location>
        <topology evidence="1">Multi-pass membrane protein</topology>
    </subcellularLocation>
</comment>
<keyword evidence="10" id="KW-1185">Reference proteome</keyword>
<dbReference type="SUPFAM" id="SSF103473">
    <property type="entry name" value="MFS general substrate transporter"/>
    <property type="match status" value="1"/>
</dbReference>
<sequence>MKNKLSYLIGSMMSNFGDGIQQIAIMWYIYHLTGKALSIGFMIAIYYLPSILLTPFVSVYVDHHKSKNMVITTDIFRFLIVLGMSILLLLKIESTFLVYFLQFLLAVCYTIYKPAEQSFIKESFYDQEIPYVISKSSSLNEVALIVGSAVSGVFLIKLSLAASILINSLSFLVPAFLFMFIKSRNEKTVRQTKIHYVSELISGWNFINQRDGMKYLLFLSILNSISIQMTTTILLPLANDFKGGSALYSFFDISFAIGGIVAGFIIPFFLKKFKQQAIIFTMTGMAVSSILLRFNRSEMTAAILIFFLGLFTMSHLVLTQTFIQLNSPKEYIGRVVGLRTILASLVKISAALSTGILISMVGITNIFLLFSLVIIACFFTLKGLKKVKLPELIS</sequence>
<dbReference type="PANTHER" id="PTHR23513:SF6">
    <property type="entry name" value="MAJOR FACILITATOR SUPERFAMILY ASSOCIATED DOMAIN-CONTAINING PROTEIN"/>
    <property type="match status" value="1"/>
</dbReference>
<organism evidence="9 10">
    <name type="scientific">Neobacillus massiliamazoniensis</name>
    <dbReference type="NCBI Taxonomy" id="1499688"/>
    <lineage>
        <taxon>Bacteria</taxon>
        <taxon>Bacillati</taxon>
        <taxon>Bacillota</taxon>
        <taxon>Bacilli</taxon>
        <taxon>Bacillales</taxon>
        <taxon>Bacillaceae</taxon>
        <taxon>Neobacillus</taxon>
    </lineage>
</organism>
<feature type="transmembrane region" description="Helical" evidence="7">
    <location>
        <begin position="7"/>
        <end position="30"/>
    </location>
</feature>
<dbReference type="Proteomes" id="UP000199087">
    <property type="component" value="Unassembled WGS sequence"/>
</dbReference>
<dbReference type="RefSeq" id="WP_090630647.1">
    <property type="nucleotide sequence ID" value="NZ_CVRB01000001.1"/>
</dbReference>
<evidence type="ECO:0000256" key="1">
    <source>
        <dbReference type="ARBA" id="ARBA00004651"/>
    </source>
</evidence>
<dbReference type="Pfam" id="PF05977">
    <property type="entry name" value="MFS_3"/>
    <property type="match status" value="1"/>
</dbReference>
<keyword evidence="2" id="KW-0813">Transport</keyword>